<dbReference type="Proteomes" id="UP001055072">
    <property type="component" value="Unassembled WGS sequence"/>
</dbReference>
<sequence length="377" mass="42749">MHLIWENVSRDYKGSDTGRENYGLSAMLWEAIGSASAASGSTIPSAFGPRSPNIASEKVSWTADSRSFWTLFVALIVLKGRFTHDKYYNHFVDFVELINKCLQYEIEQSEVAEVREGFICWVKKYEEFYYQHNPSHLSACPLTIHALLHIADSIVSASPRYCRFIQPAFKSRRFPFASINRFILDHARLSHIRILYDATDALSLGTTDMEDNHCAFLPSSRIRTFEQGITNKIIGALCTPYDSPIGASARNQDDSCDATFVRYQLLVDINARAHNRPLLFAVQTFYGRLMHVVVVNVGAIPSQNIPATHVVLAIIRSCKVDEHHPKLDIHYYSEEGALDVVDVTTVQCLVGRVYDRERWAIFDRSDLLSRAVYIEGE</sequence>
<proteinExistence type="predicted"/>
<comment type="caution">
    <text evidence="1">The sequence shown here is derived from an EMBL/GenBank/DDBJ whole genome shotgun (WGS) entry which is preliminary data.</text>
</comment>
<dbReference type="EMBL" id="MU275005">
    <property type="protein sequence ID" value="KAI0083042.1"/>
    <property type="molecule type" value="Genomic_DNA"/>
</dbReference>
<evidence type="ECO:0000313" key="1">
    <source>
        <dbReference type="EMBL" id="KAI0083042.1"/>
    </source>
</evidence>
<gene>
    <name evidence="1" type="ORF">BDY19DRAFT_987984</name>
</gene>
<protein>
    <submittedName>
        <fullName evidence="1">Uncharacterized protein</fullName>
    </submittedName>
</protein>
<name>A0ACB8TM54_9APHY</name>
<accession>A0ACB8TM54</accession>
<evidence type="ECO:0000313" key="2">
    <source>
        <dbReference type="Proteomes" id="UP001055072"/>
    </source>
</evidence>
<organism evidence="1 2">
    <name type="scientific">Irpex rosettiformis</name>
    <dbReference type="NCBI Taxonomy" id="378272"/>
    <lineage>
        <taxon>Eukaryota</taxon>
        <taxon>Fungi</taxon>
        <taxon>Dikarya</taxon>
        <taxon>Basidiomycota</taxon>
        <taxon>Agaricomycotina</taxon>
        <taxon>Agaricomycetes</taxon>
        <taxon>Polyporales</taxon>
        <taxon>Irpicaceae</taxon>
        <taxon>Irpex</taxon>
    </lineage>
</organism>
<keyword evidence="2" id="KW-1185">Reference proteome</keyword>
<reference evidence="1" key="1">
    <citation type="journal article" date="2021" name="Environ. Microbiol.">
        <title>Gene family expansions and transcriptome signatures uncover fungal adaptations to wood decay.</title>
        <authorList>
            <person name="Hage H."/>
            <person name="Miyauchi S."/>
            <person name="Viragh M."/>
            <person name="Drula E."/>
            <person name="Min B."/>
            <person name="Chaduli D."/>
            <person name="Navarro D."/>
            <person name="Favel A."/>
            <person name="Norest M."/>
            <person name="Lesage-Meessen L."/>
            <person name="Balint B."/>
            <person name="Merenyi Z."/>
            <person name="de Eugenio L."/>
            <person name="Morin E."/>
            <person name="Martinez A.T."/>
            <person name="Baldrian P."/>
            <person name="Stursova M."/>
            <person name="Martinez M.J."/>
            <person name="Novotny C."/>
            <person name="Magnuson J.K."/>
            <person name="Spatafora J.W."/>
            <person name="Maurice S."/>
            <person name="Pangilinan J."/>
            <person name="Andreopoulos W."/>
            <person name="LaButti K."/>
            <person name="Hundley H."/>
            <person name="Na H."/>
            <person name="Kuo A."/>
            <person name="Barry K."/>
            <person name="Lipzen A."/>
            <person name="Henrissat B."/>
            <person name="Riley R."/>
            <person name="Ahrendt S."/>
            <person name="Nagy L.G."/>
            <person name="Grigoriev I.V."/>
            <person name="Martin F."/>
            <person name="Rosso M.N."/>
        </authorList>
    </citation>
    <scope>NUCLEOTIDE SEQUENCE</scope>
    <source>
        <strain evidence="1">CBS 384.51</strain>
    </source>
</reference>